<proteinExistence type="predicted"/>
<sequence length="561" mass="61894">MKSPTTDGLPADETLDTPFRKPTNRFLTSAWVILAGCVSVICAYLTVSAYLENQVDLDTWGCRMSWMSPNYVRLDGPGGRDLKRLDRKYALWLYREGGLQSDLKPTGVPVLFIPGNAGSFKQVRSIASSAAHQFYERNAQHGSMNDAAEDIANSADWQELDFFATDFNEEYSAFHSATLEDQSLYVSYAIQYILDMYPAASPASQSIILVGHSMGGIVARHAVTRLTDPRVSTIITMSTPHLIPPVTFERGMQVVYDVIEAFWRSAWLDRQFVVDSSEEEHGLPVLVSICGGSADTQISSDSCALEPLKIEHKSTSPATVHSTDMGTFAVFTTGMEGIWTGVDHQAMVWCDQVRRTVATTLLDLSAVSLDQSPHAIGSSRQKMTEITRRRFLGERNTLALQPKSPERPSINLQDAVHITADSPTFRHGRPGAMLLVAEVPDNATRLQIIGDTRISGVGRTGGSEMSIFLETSHPQRSGKQRYRELPLAEIRILPKSTPIVGSSHREVFPLPGEGVKDEEHMLYVEAELEFEAGKEQKIMVELSGAAWVAVAFVVPDGEIRM</sequence>
<protein>
    <submittedName>
        <fullName evidence="1">Uncharacterized protein</fullName>
    </submittedName>
</protein>
<keyword evidence="2" id="KW-1185">Reference proteome</keyword>
<dbReference type="Proteomes" id="UP001243375">
    <property type="component" value="Unassembled WGS sequence"/>
</dbReference>
<organism evidence="1 2">
    <name type="scientific">Naganishia vaughanmartiniae</name>
    <dbReference type="NCBI Taxonomy" id="1424756"/>
    <lineage>
        <taxon>Eukaryota</taxon>
        <taxon>Fungi</taxon>
        <taxon>Dikarya</taxon>
        <taxon>Basidiomycota</taxon>
        <taxon>Agaricomycotina</taxon>
        <taxon>Tremellomycetes</taxon>
        <taxon>Filobasidiales</taxon>
        <taxon>Filobasidiaceae</taxon>
        <taxon>Naganishia</taxon>
    </lineage>
</organism>
<reference evidence="1" key="1">
    <citation type="submission" date="2023-04" db="EMBL/GenBank/DDBJ databases">
        <title>Draft Genome sequencing of Naganishia species isolated from polar environments using Oxford Nanopore Technology.</title>
        <authorList>
            <person name="Leo P."/>
            <person name="Venkateswaran K."/>
        </authorList>
    </citation>
    <scope>NUCLEOTIDE SEQUENCE</scope>
    <source>
        <strain evidence="1">MNA-CCFEE 5425</strain>
    </source>
</reference>
<evidence type="ECO:0000313" key="1">
    <source>
        <dbReference type="EMBL" id="KAJ9120760.1"/>
    </source>
</evidence>
<name>A0ACC2X9P9_9TREE</name>
<gene>
    <name evidence="1" type="ORF">QFC22_002692</name>
</gene>
<dbReference type="EMBL" id="JASBWU010000006">
    <property type="protein sequence ID" value="KAJ9120760.1"/>
    <property type="molecule type" value="Genomic_DNA"/>
</dbReference>
<accession>A0ACC2X9P9</accession>
<comment type="caution">
    <text evidence="1">The sequence shown here is derived from an EMBL/GenBank/DDBJ whole genome shotgun (WGS) entry which is preliminary data.</text>
</comment>
<evidence type="ECO:0000313" key="2">
    <source>
        <dbReference type="Proteomes" id="UP001243375"/>
    </source>
</evidence>